<dbReference type="Gene3D" id="2.60.120.260">
    <property type="entry name" value="Galactose-binding domain-like"/>
    <property type="match status" value="1"/>
</dbReference>
<comment type="similarity">
    <text evidence="1">Belongs to the delta endotoxin family.</text>
</comment>
<evidence type="ECO:0000313" key="9">
    <source>
        <dbReference type="EMBL" id="AEJ35084.1"/>
    </source>
</evidence>
<keyword evidence="3" id="KW-0749">Sporulation</keyword>
<feature type="domain" description="Pesticidal crystal protein" evidence="7">
    <location>
        <begin position="38"/>
        <end position="276"/>
    </location>
</feature>
<keyword evidence="4" id="KW-0843">Virulence</keyword>
<evidence type="ECO:0000259" key="6">
    <source>
        <dbReference type="Pfam" id="PF03944"/>
    </source>
</evidence>
<organism evidence="9">
    <name type="scientific">Bacillus thuringiensis</name>
    <dbReference type="NCBI Taxonomy" id="1428"/>
    <lineage>
        <taxon>Bacteria</taxon>
        <taxon>Bacillati</taxon>
        <taxon>Bacillota</taxon>
        <taxon>Bacilli</taxon>
        <taxon>Bacillales</taxon>
        <taxon>Bacillaceae</taxon>
        <taxon>Bacillus</taxon>
        <taxon>Bacillus cereus group</taxon>
    </lineage>
</organism>
<evidence type="ECO:0000256" key="2">
    <source>
        <dbReference type="ARBA" id="ARBA00022656"/>
    </source>
</evidence>
<dbReference type="Pfam" id="PF03944">
    <property type="entry name" value="Endotoxin_C"/>
    <property type="match status" value="1"/>
</dbReference>
<dbReference type="Gene3D" id="1.20.190.10">
    <property type="entry name" value="Pesticidal crystal protein, N-terminal domain"/>
    <property type="match status" value="1"/>
</dbReference>
<dbReference type="GO" id="GO:0001907">
    <property type="term" value="P:symbiont-mediated killing of host cell"/>
    <property type="evidence" value="ECO:0007669"/>
    <property type="project" value="InterPro"/>
</dbReference>
<dbReference type="InterPro" id="IPR005638">
    <property type="entry name" value="Pest_crys_dom-III"/>
</dbReference>
<protein>
    <recommendedName>
        <fullName evidence="5">Crystaline entomocidal protoxin</fullName>
    </recommendedName>
</protein>
<accession>A0A678NCM6</accession>
<dbReference type="InterPro" id="IPR041587">
    <property type="entry name" value="Cry_V"/>
</dbReference>
<evidence type="ECO:0000256" key="5">
    <source>
        <dbReference type="ARBA" id="ARBA00029653"/>
    </source>
</evidence>
<evidence type="ECO:0000256" key="4">
    <source>
        <dbReference type="ARBA" id="ARBA00023026"/>
    </source>
</evidence>
<keyword evidence="2" id="KW-0800">Toxin</keyword>
<reference evidence="9" key="1">
    <citation type="submission" date="2010-06" db="EMBL/GenBank/DDBJ databases">
        <title>Novel crystal protein genes from Bacillus thuringiensis strains.</title>
        <authorList>
            <person name="Geng C."/>
            <person name="Wu H."/>
            <person name="Meng Y."/>
            <person name="Liu Y."/>
            <person name="Peng D."/>
            <person name="Ruan L."/>
            <person name="Sun M."/>
        </authorList>
    </citation>
    <scope>NUCLEOTIDE SEQUENCE</scope>
    <source>
        <strain evidence="9">Sbt003</strain>
    </source>
</reference>
<feature type="domain" description="Pesticidal crystal protein Cry" evidence="8">
    <location>
        <begin position="978"/>
        <end position="1098"/>
    </location>
</feature>
<dbReference type="GO" id="GO:0090729">
    <property type="term" value="F:toxin activity"/>
    <property type="evidence" value="ECO:0007669"/>
    <property type="project" value="UniProtKB-KW"/>
</dbReference>
<dbReference type="InterPro" id="IPR036716">
    <property type="entry name" value="Pest_crys_N_sf"/>
</dbReference>
<evidence type="ECO:0000256" key="3">
    <source>
        <dbReference type="ARBA" id="ARBA00022969"/>
    </source>
</evidence>
<dbReference type="SMR" id="A0A678NCM6"/>
<proteinExistence type="inferred from homology"/>
<evidence type="ECO:0000259" key="8">
    <source>
        <dbReference type="Pfam" id="PF17997"/>
    </source>
</evidence>
<dbReference type="EMBL" id="HM485580">
    <property type="protein sequence ID" value="AEJ35084.1"/>
    <property type="molecule type" value="Genomic_DNA"/>
</dbReference>
<evidence type="ECO:0000256" key="1">
    <source>
        <dbReference type="ARBA" id="ARBA00007819"/>
    </source>
</evidence>
<sequence>MKNLEKGLTGQDATKAIANALQLIFIDDTVNYQSYVNFALSLITIAVPEIGILTPFIGLFFAALNKNSATPPSATDIFQAMQPAIQAMIDKSLETEELKHLNDAAAELRGALSAYQDEMDTIQGLGGFDKVDQATKDLFWGKLIDVDTFFRVKVPVFIQPNPQFPDLVLISAPYYTMFASMHLIFLRDIIYHGQTWNAKKFTQGVNGVSGSLDAYKIDLKKLIKTYSKNIHDIFNQGLQRYGDSFNDTVQFRKKQQYIEIMTTHCLDFARLFPTFDPDLYPIGSSGINLQKTRRLLSPILPIREFDVVSIDTSKWPDYNNGLLPDPNKRVLKKVTLYPYYGSRWDPNRNILWAVEIEDSFGTQLYGTIPPDSSSIDTGDKGGAHPIPIDPSNPVVDIYMYSFHTNGEATIQFAMKDGTQYKVGWVGSLQRYEIPGAHYLSYLYEVDYTKDDDPKYGYGRIGRLVGVSTPQEAMGENYIGIPDEDGNLSGMGFAWENGDIDNGIGSLQVVKETITGTNVVKLNYQQIVRLPIQNKTKLSYNVRIHYASKNEIKGFFHIYTGSDDLLKGEVTFPSTETDDVQKMVAVQGDNGKYALHVFETPVTLPVGQFTAYIQNNSTEDFYLDRIEFVPVTSDDNLPDITIPFHANLSIQPGESQTIWKSPGSRVGISTDFTTHVLSNFVGFAQYYKSGEPLDRSSMGDLSDHVQKSISTGFDEIRIMNAGEVGTASIVGTVSGSIDLSSNNNPGNNPNDTVTIDTSFDVSRGDTQIIWTAPQSKLGVSTKFQLDLGIYSTIELHYLKSGVIQQPIGVYSDDDQDNLIQDSVPTGFDQIEVYNSYDFYNHFDNAEGSLKGTISFASNSSRNTFVFFEKQIDLDNITTQVNALFASGAQNRLAQNVSDHDIEEVVLKVDALSDEVFGEEKKALRKLVNQAKRLSKARNLLVGGSFENWDAWYKGRSVVRLSDHELLKSDYVFLPPPKFSPSYIFQKVEESKLKANTRYVVSGFIAHAEDLEIVVSRYGQEIQKVVQVPYGEAFPLTSGGVLCCMSRPSSDRTSTNPHFLSYSIDVGELDMTAGPGIEFGLRIVGRTGVARVSNLEIREERSLTADEIRKVQRVARNWRSEYEKERAEVTALIQPVINRINRYL</sequence>
<dbReference type="SUPFAM" id="SSF49785">
    <property type="entry name" value="Galactose-binding domain-like"/>
    <property type="match status" value="1"/>
</dbReference>
<dbReference type="GO" id="GO:0030435">
    <property type="term" value="P:sporulation resulting in formation of a cellular spore"/>
    <property type="evidence" value="ECO:0007669"/>
    <property type="project" value="UniProtKB-KW"/>
</dbReference>
<name>A0A678NCM6_BACTU</name>
<feature type="domain" description="Pesticidal crystal protein" evidence="6">
    <location>
        <begin position="507"/>
        <end position="631"/>
    </location>
</feature>
<evidence type="ECO:0000259" key="7">
    <source>
        <dbReference type="Pfam" id="PF03945"/>
    </source>
</evidence>
<dbReference type="Pfam" id="PF17997">
    <property type="entry name" value="Cry1Ac_D5"/>
    <property type="match status" value="1"/>
</dbReference>
<dbReference type="Pfam" id="PF03945">
    <property type="entry name" value="Endotoxin_N"/>
    <property type="match status" value="1"/>
</dbReference>
<dbReference type="SUPFAM" id="SSF56849">
    <property type="entry name" value="delta-Endotoxin (insectocide), N-terminal domain"/>
    <property type="match status" value="1"/>
</dbReference>
<dbReference type="AlphaFoldDB" id="A0A678NCM6"/>
<dbReference type="InterPro" id="IPR005639">
    <property type="entry name" value="Pest_crys_dom_I"/>
</dbReference>
<dbReference type="InterPro" id="IPR008979">
    <property type="entry name" value="Galactose-bd-like_sf"/>
</dbReference>